<dbReference type="Pfam" id="PF05485">
    <property type="entry name" value="THAP"/>
    <property type="match status" value="1"/>
</dbReference>
<accession>A0AAN5CY64</accession>
<sequence length="185" mass="21382">SSLDTWYKTEEEPVEFKNEPIDNFDEINQEEPINEVYVLSSETSLSFDQSTTTLCRNAPLKTTRYKCAVCLRQCSRSEMRVFTTIPKKRTAWVNAVRPTPEGRKSLMELLNTTSNQYLCANHFSPSDFKKYRSFARLKLDAVPSFERSPSNDDCKLDDEDKEKPIKIEEDPLDDLTNQKPQPLAD</sequence>
<dbReference type="GO" id="GO:0003677">
    <property type="term" value="F:DNA binding"/>
    <property type="evidence" value="ECO:0007669"/>
    <property type="project" value="UniProtKB-UniRule"/>
</dbReference>
<evidence type="ECO:0000256" key="5">
    <source>
        <dbReference type="PROSITE-ProRule" id="PRU00309"/>
    </source>
</evidence>
<evidence type="ECO:0000259" key="7">
    <source>
        <dbReference type="PROSITE" id="PS50950"/>
    </source>
</evidence>
<dbReference type="AlphaFoldDB" id="A0AAN5CY64"/>
<name>A0AAN5CY64_9BILA</name>
<proteinExistence type="predicted"/>
<comment type="caution">
    <text evidence="8">The sequence shown here is derived from an EMBL/GenBank/DDBJ whole genome shotgun (WGS) entry which is preliminary data.</text>
</comment>
<gene>
    <name evidence="8" type="ORF">PMAYCL1PPCAC_22372</name>
</gene>
<feature type="non-terminal residue" evidence="8">
    <location>
        <position position="1"/>
    </location>
</feature>
<dbReference type="GO" id="GO:0008270">
    <property type="term" value="F:zinc ion binding"/>
    <property type="evidence" value="ECO:0007669"/>
    <property type="project" value="UniProtKB-KW"/>
</dbReference>
<dbReference type="InterPro" id="IPR006612">
    <property type="entry name" value="THAP_Znf"/>
</dbReference>
<organism evidence="8 9">
    <name type="scientific">Pristionchus mayeri</name>
    <dbReference type="NCBI Taxonomy" id="1317129"/>
    <lineage>
        <taxon>Eukaryota</taxon>
        <taxon>Metazoa</taxon>
        <taxon>Ecdysozoa</taxon>
        <taxon>Nematoda</taxon>
        <taxon>Chromadorea</taxon>
        <taxon>Rhabditida</taxon>
        <taxon>Rhabditina</taxon>
        <taxon>Diplogasteromorpha</taxon>
        <taxon>Diplogasteroidea</taxon>
        <taxon>Neodiplogasteridae</taxon>
        <taxon>Pristionchus</taxon>
    </lineage>
</organism>
<feature type="compositionally biased region" description="Polar residues" evidence="6">
    <location>
        <begin position="175"/>
        <end position="185"/>
    </location>
</feature>
<keyword evidence="3" id="KW-0862">Zinc</keyword>
<reference evidence="9" key="1">
    <citation type="submission" date="2022-10" db="EMBL/GenBank/DDBJ databases">
        <title>Genome assembly of Pristionchus species.</title>
        <authorList>
            <person name="Yoshida K."/>
            <person name="Sommer R.J."/>
        </authorList>
    </citation>
    <scope>NUCLEOTIDE SEQUENCE [LARGE SCALE GENOMIC DNA]</scope>
    <source>
        <strain evidence="9">RS5460</strain>
    </source>
</reference>
<dbReference type="SMART" id="SM00980">
    <property type="entry name" value="THAP"/>
    <property type="match status" value="1"/>
</dbReference>
<keyword evidence="1" id="KW-0479">Metal-binding</keyword>
<dbReference type="PROSITE" id="PS50950">
    <property type="entry name" value="ZF_THAP"/>
    <property type="match status" value="1"/>
</dbReference>
<feature type="region of interest" description="Disordered" evidence="6">
    <location>
        <begin position="144"/>
        <end position="185"/>
    </location>
</feature>
<evidence type="ECO:0000256" key="4">
    <source>
        <dbReference type="ARBA" id="ARBA00023125"/>
    </source>
</evidence>
<dbReference type="EMBL" id="BTRK01000005">
    <property type="protein sequence ID" value="GMR52177.1"/>
    <property type="molecule type" value="Genomic_DNA"/>
</dbReference>
<evidence type="ECO:0000313" key="9">
    <source>
        <dbReference type="Proteomes" id="UP001328107"/>
    </source>
</evidence>
<evidence type="ECO:0000256" key="3">
    <source>
        <dbReference type="ARBA" id="ARBA00022833"/>
    </source>
</evidence>
<dbReference type="SUPFAM" id="SSF57716">
    <property type="entry name" value="Glucocorticoid receptor-like (DNA-binding domain)"/>
    <property type="match status" value="1"/>
</dbReference>
<keyword evidence="4 5" id="KW-0238">DNA-binding</keyword>
<evidence type="ECO:0000256" key="6">
    <source>
        <dbReference type="SAM" id="MobiDB-lite"/>
    </source>
</evidence>
<protein>
    <recommendedName>
        <fullName evidence="7">THAP-type domain-containing protein</fullName>
    </recommendedName>
</protein>
<evidence type="ECO:0000256" key="1">
    <source>
        <dbReference type="ARBA" id="ARBA00022723"/>
    </source>
</evidence>
<evidence type="ECO:0000256" key="2">
    <source>
        <dbReference type="ARBA" id="ARBA00022771"/>
    </source>
</evidence>
<keyword evidence="9" id="KW-1185">Reference proteome</keyword>
<feature type="domain" description="THAP-type" evidence="7">
    <location>
        <begin position="62"/>
        <end position="146"/>
    </location>
</feature>
<dbReference type="Proteomes" id="UP001328107">
    <property type="component" value="Unassembled WGS sequence"/>
</dbReference>
<feature type="non-terminal residue" evidence="8">
    <location>
        <position position="185"/>
    </location>
</feature>
<keyword evidence="2 5" id="KW-0863">Zinc-finger</keyword>
<evidence type="ECO:0000313" key="8">
    <source>
        <dbReference type="EMBL" id="GMR52177.1"/>
    </source>
</evidence>